<dbReference type="AlphaFoldDB" id="A0A5C3LSA8"/>
<proteinExistence type="predicted"/>
<evidence type="ECO:0000313" key="2">
    <source>
        <dbReference type="EMBL" id="TFK35477.1"/>
    </source>
</evidence>
<dbReference type="Proteomes" id="UP000308652">
    <property type="component" value="Unassembled WGS sequence"/>
</dbReference>
<organism evidence="2 3">
    <name type="scientific">Crucibulum laeve</name>
    <dbReference type="NCBI Taxonomy" id="68775"/>
    <lineage>
        <taxon>Eukaryota</taxon>
        <taxon>Fungi</taxon>
        <taxon>Dikarya</taxon>
        <taxon>Basidiomycota</taxon>
        <taxon>Agaricomycotina</taxon>
        <taxon>Agaricomycetes</taxon>
        <taxon>Agaricomycetidae</taxon>
        <taxon>Agaricales</taxon>
        <taxon>Agaricineae</taxon>
        <taxon>Nidulariaceae</taxon>
        <taxon>Crucibulum</taxon>
    </lineage>
</organism>
<keyword evidence="1" id="KW-1133">Transmembrane helix</keyword>
<accession>A0A5C3LSA8</accession>
<evidence type="ECO:0000256" key="1">
    <source>
        <dbReference type="SAM" id="Phobius"/>
    </source>
</evidence>
<protein>
    <submittedName>
        <fullName evidence="2">Uncharacterized protein</fullName>
    </submittedName>
</protein>
<keyword evidence="3" id="KW-1185">Reference proteome</keyword>
<sequence>MILRHHPLANCLTFVHQAVRPFSSGSAKRISIRMVGTRLVDTGIEGGRCHLESVSLQSPTPRSAFSAFELLTGPPSTTRAHTGFFRAITAVGRRVHKRSSVPSAVLLQHLGNLHYFRWPWDGAATPLQWFCGITATRRGMLCGTVFCKATLWLSRQLFHLIDSNLSLPPLHSTITISQHLHIRTHGPTLYLTREKNEETEPAANLVYCMYAGSYLAQFHFPPFYRITRRLILSWLSPHGRGSAVEEGCRPFTSCKERYQEGMSVRLPPYGLTYPLFICLLLIPAYFHFPGSILVHQPHSAFPLRWIREWLDSVRCSHDTFMFIYLSSFFYVVL</sequence>
<evidence type="ECO:0000313" key="3">
    <source>
        <dbReference type="Proteomes" id="UP000308652"/>
    </source>
</evidence>
<gene>
    <name evidence="2" type="ORF">BDQ12DRAFT_318211</name>
</gene>
<keyword evidence="1" id="KW-0472">Membrane</keyword>
<feature type="transmembrane region" description="Helical" evidence="1">
    <location>
        <begin position="271"/>
        <end position="294"/>
    </location>
</feature>
<reference evidence="2 3" key="1">
    <citation type="journal article" date="2019" name="Nat. Ecol. Evol.">
        <title>Megaphylogeny resolves global patterns of mushroom evolution.</title>
        <authorList>
            <person name="Varga T."/>
            <person name="Krizsan K."/>
            <person name="Foldi C."/>
            <person name="Dima B."/>
            <person name="Sanchez-Garcia M."/>
            <person name="Sanchez-Ramirez S."/>
            <person name="Szollosi G.J."/>
            <person name="Szarkandi J.G."/>
            <person name="Papp V."/>
            <person name="Albert L."/>
            <person name="Andreopoulos W."/>
            <person name="Angelini C."/>
            <person name="Antonin V."/>
            <person name="Barry K.W."/>
            <person name="Bougher N.L."/>
            <person name="Buchanan P."/>
            <person name="Buyck B."/>
            <person name="Bense V."/>
            <person name="Catcheside P."/>
            <person name="Chovatia M."/>
            <person name="Cooper J."/>
            <person name="Damon W."/>
            <person name="Desjardin D."/>
            <person name="Finy P."/>
            <person name="Geml J."/>
            <person name="Haridas S."/>
            <person name="Hughes K."/>
            <person name="Justo A."/>
            <person name="Karasinski D."/>
            <person name="Kautmanova I."/>
            <person name="Kiss B."/>
            <person name="Kocsube S."/>
            <person name="Kotiranta H."/>
            <person name="LaButti K.M."/>
            <person name="Lechner B.E."/>
            <person name="Liimatainen K."/>
            <person name="Lipzen A."/>
            <person name="Lukacs Z."/>
            <person name="Mihaltcheva S."/>
            <person name="Morgado L.N."/>
            <person name="Niskanen T."/>
            <person name="Noordeloos M.E."/>
            <person name="Ohm R.A."/>
            <person name="Ortiz-Santana B."/>
            <person name="Ovrebo C."/>
            <person name="Racz N."/>
            <person name="Riley R."/>
            <person name="Savchenko A."/>
            <person name="Shiryaev A."/>
            <person name="Soop K."/>
            <person name="Spirin V."/>
            <person name="Szebenyi C."/>
            <person name="Tomsovsky M."/>
            <person name="Tulloss R.E."/>
            <person name="Uehling J."/>
            <person name="Grigoriev I.V."/>
            <person name="Vagvolgyi C."/>
            <person name="Papp T."/>
            <person name="Martin F.M."/>
            <person name="Miettinen O."/>
            <person name="Hibbett D.S."/>
            <person name="Nagy L.G."/>
        </authorList>
    </citation>
    <scope>NUCLEOTIDE SEQUENCE [LARGE SCALE GENOMIC DNA]</scope>
    <source>
        <strain evidence="2 3">CBS 166.37</strain>
    </source>
</reference>
<dbReference type="EMBL" id="ML213621">
    <property type="protein sequence ID" value="TFK35477.1"/>
    <property type="molecule type" value="Genomic_DNA"/>
</dbReference>
<name>A0A5C3LSA8_9AGAR</name>
<keyword evidence="1" id="KW-0812">Transmembrane</keyword>